<dbReference type="PANTHER" id="PTHR43877">
    <property type="entry name" value="AMINOALKYLPHOSPHONATE N-ACETYLTRANSFERASE-RELATED-RELATED"/>
    <property type="match status" value="1"/>
</dbReference>
<evidence type="ECO:0000313" key="4">
    <source>
        <dbReference type="EMBL" id="GAA5076760.1"/>
    </source>
</evidence>
<dbReference type="InterPro" id="IPR016181">
    <property type="entry name" value="Acyl_CoA_acyltransferase"/>
</dbReference>
<sequence>MPLTFREVLGADPAADGLLAAHFDLMRAQSPAESCHVMTADELRGADARVFVGMESEGRAVAVGALKPFGEGEAELKAMHCLQARRGQGYGRALLSHLVCVAQDAGVRTLWLETGSSAEFAAARALYASAGFEPCAPFGTYRPDPLSVFMTRSL</sequence>
<dbReference type="SUPFAM" id="SSF55729">
    <property type="entry name" value="Acyl-CoA N-acyltransferases (Nat)"/>
    <property type="match status" value="1"/>
</dbReference>
<proteinExistence type="predicted"/>
<accession>A0ABP9LH01</accession>
<gene>
    <name evidence="4" type="ORF">GCM10023209_26230</name>
</gene>
<name>A0ABP9LH01_9RHOB</name>
<feature type="domain" description="N-acetyltransferase" evidence="3">
    <location>
        <begin position="3"/>
        <end position="154"/>
    </location>
</feature>
<keyword evidence="5" id="KW-1185">Reference proteome</keyword>
<organism evidence="4 5">
    <name type="scientific">[Roseibacterium] beibuensis</name>
    <dbReference type="NCBI Taxonomy" id="1193142"/>
    <lineage>
        <taxon>Bacteria</taxon>
        <taxon>Pseudomonadati</taxon>
        <taxon>Pseudomonadota</taxon>
        <taxon>Alphaproteobacteria</taxon>
        <taxon>Rhodobacterales</taxon>
        <taxon>Roseobacteraceae</taxon>
        <taxon>Roseicyclus</taxon>
    </lineage>
</organism>
<dbReference type="Pfam" id="PF00583">
    <property type="entry name" value="Acetyltransf_1"/>
    <property type="match status" value="1"/>
</dbReference>
<dbReference type="PROSITE" id="PS51186">
    <property type="entry name" value="GNAT"/>
    <property type="match status" value="1"/>
</dbReference>
<dbReference type="EMBL" id="BAABHW010000004">
    <property type="protein sequence ID" value="GAA5076760.1"/>
    <property type="molecule type" value="Genomic_DNA"/>
</dbReference>
<dbReference type="CDD" id="cd04301">
    <property type="entry name" value="NAT_SF"/>
    <property type="match status" value="1"/>
</dbReference>
<evidence type="ECO:0000259" key="3">
    <source>
        <dbReference type="PROSITE" id="PS51186"/>
    </source>
</evidence>
<keyword evidence="2" id="KW-0012">Acyltransferase</keyword>
<protein>
    <submittedName>
        <fullName evidence="4">GNAT family N-acetyltransferase</fullName>
    </submittedName>
</protein>
<evidence type="ECO:0000256" key="1">
    <source>
        <dbReference type="ARBA" id="ARBA00022679"/>
    </source>
</evidence>
<dbReference type="InterPro" id="IPR050832">
    <property type="entry name" value="Bact_Acetyltransf"/>
</dbReference>
<dbReference type="Proteomes" id="UP001499910">
    <property type="component" value="Unassembled WGS sequence"/>
</dbReference>
<evidence type="ECO:0000256" key="2">
    <source>
        <dbReference type="ARBA" id="ARBA00023315"/>
    </source>
</evidence>
<reference evidence="5" key="1">
    <citation type="journal article" date="2019" name="Int. J. Syst. Evol. Microbiol.">
        <title>The Global Catalogue of Microorganisms (GCM) 10K type strain sequencing project: providing services to taxonomists for standard genome sequencing and annotation.</title>
        <authorList>
            <consortium name="The Broad Institute Genomics Platform"/>
            <consortium name="The Broad Institute Genome Sequencing Center for Infectious Disease"/>
            <person name="Wu L."/>
            <person name="Ma J."/>
        </authorList>
    </citation>
    <scope>NUCLEOTIDE SEQUENCE [LARGE SCALE GENOMIC DNA]</scope>
    <source>
        <strain evidence="5">JCM 18015</strain>
    </source>
</reference>
<dbReference type="InterPro" id="IPR000182">
    <property type="entry name" value="GNAT_dom"/>
</dbReference>
<dbReference type="RefSeq" id="WP_259549816.1">
    <property type="nucleotide sequence ID" value="NZ_BAABHW010000004.1"/>
</dbReference>
<keyword evidence="1" id="KW-0808">Transferase</keyword>
<dbReference type="Gene3D" id="3.40.630.30">
    <property type="match status" value="1"/>
</dbReference>
<evidence type="ECO:0000313" key="5">
    <source>
        <dbReference type="Proteomes" id="UP001499910"/>
    </source>
</evidence>
<comment type="caution">
    <text evidence="4">The sequence shown here is derived from an EMBL/GenBank/DDBJ whole genome shotgun (WGS) entry which is preliminary data.</text>
</comment>
<dbReference type="PANTHER" id="PTHR43877:SF5">
    <property type="entry name" value="BLL8307 PROTEIN"/>
    <property type="match status" value="1"/>
</dbReference>